<dbReference type="AlphaFoldDB" id="L7JRU3"/>
<gene>
    <name evidence="2" type="ORF">THOM_3071</name>
</gene>
<keyword evidence="3" id="KW-1185">Reference proteome</keyword>
<accession>L7JRU3</accession>
<dbReference type="VEuPathDB" id="MicrosporidiaDB:THOM_3071"/>
<evidence type="ECO:0000313" key="2">
    <source>
        <dbReference type="EMBL" id="ELQ74020.1"/>
    </source>
</evidence>
<evidence type="ECO:0000313" key="3">
    <source>
        <dbReference type="Proteomes" id="UP000011185"/>
    </source>
</evidence>
<dbReference type="InParanoid" id="L7JRU3"/>
<dbReference type="HOGENOM" id="CLU_1278424_0_0_1"/>
<organism evidence="2 3">
    <name type="scientific">Trachipleistophora hominis</name>
    <name type="common">Microsporidian parasite</name>
    <dbReference type="NCBI Taxonomy" id="72359"/>
    <lineage>
        <taxon>Eukaryota</taxon>
        <taxon>Fungi</taxon>
        <taxon>Fungi incertae sedis</taxon>
        <taxon>Microsporidia</taxon>
        <taxon>Pleistophoridae</taxon>
        <taxon>Trachipleistophora</taxon>
    </lineage>
</organism>
<dbReference type="OrthoDB" id="10393420at2759"/>
<feature type="region of interest" description="Disordered" evidence="1">
    <location>
        <begin position="98"/>
        <end position="118"/>
    </location>
</feature>
<name>L7JRU3_TRAHO</name>
<evidence type="ECO:0000256" key="1">
    <source>
        <dbReference type="SAM" id="MobiDB-lite"/>
    </source>
</evidence>
<protein>
    <submittedName>
        <fullName evidence="2">Uncharacterized protein</fullName>
    </submittedName>
</protein>
<dbReference type="EMBL" id="JH994086">
    <property type="protein sequence ID" value="ELQ74020.1"/>
    <property type="molecule type" value="Genomic_DNA"/>
</dbReference>
<proteinExistence type="predicted"/>
<dbReference type="Proteomes" id="UP000011185">
    <property type="component" value="Unassembled WGS sequence"/>
</dbReference>
<reference evidence="2 3" key="1">
    <citation type="journal article" date="2012" name="PLoS Pathog.">
        <title>The genome of the obligate intracellular parasite Trachipleistophora hominis: new insights into microsporidian genome dynamics and reductive evolution.</title>
        <authorList>
            <person name="Heinz E."/>
            <person name="Williams T.A."/>
            <person name="Nakjang S."/>
            <person name="Noel C.J."/>
            <person name="Swan D.C."/>
            <person name="Goldberg A.V."/>
            <person name="Harris S.R."/>
            <person name="Weinmaier T."/>
            <person name="Markert S."/>
            <person name="Becher D."/>
            <person name="Bernhardt J."/>
            <person name="Dagan T."/>
            <person name="Hacker C."/>
            <person name="Lucocq J.M."/>
            <person name="Schweder T."/>
            <person name="Rattei T."/>
            <person name="Hall N."/>
            <person name="Hirt R.P."/>
            <person name="Embley T.M."/>
        </authorList>
    </citation>
    <scope>NUCLEOTIDE SEQUENCE [LARGE SCALE GENOMIC DNA]</scope>
</reference>
<sequence length="216" mass="24813">MSVKDLIKFFEAMSAEEPTIRGVLPVSNNLKRLENNEPAVATKHATAKKQNKTAEKPKNEQLLDINKYARKVPTPHLTGVQWLNLRGFAHKIKMKRVAERNKREGKPPPDPHENESGFDKFVRGLQERIRQKGREPKTVLRNRCCDDTYSDLDALVREANSVEGVEKKQTRPKNFDGFSKQTNCTLIKEPFMYKYLRKISRIISNVLGCCNDTFNA</sequence>
<dbReference type="OMA" id="TGVQWLN"/>